<dbReference type="AlphaFoldDB" id="A0A7X2NQR5"/>
<comment type="caution">
    <text evidence="1">The sequence shown here is derived from an EMBL/GenBank/DDBJ whole genome shotgun (WGS) entry which is preliminary data.</text>
</comment>
<sequence length="359" mass="41089">MTDYRNFISPKRRSAPVPKDLVDSSGTCVFGTFDREFETMDLLHARKPTHAPQLLNRYKLTLWEATEVNLKTGILLAVVCDMGIFGKTLCLFFDKRTKKVYSWDHNLSSRKTVIAPNLLNGSIAEAETDVSHVKYVNHFEKGSCHLSGFHKNDTDSISYDFELTRLSKPSVVSIPFGENRPLYSQKDFFHAEGSLTINGEKMETDEETTSVVDDHRGYYPRHMHYDWVTTMGKNEQNGTRKFFAFNLTRNQSIDQEKYNENLIWKEGETSLLPPVVFDRDIPSSQFHGKAVWEVHDAHDMVNVRFHVQGISPMVMHAGIVNIDYYVAFGELEGMVRDEDGNEYSLDGMMGMGEDKTMLL</sequence>
<dbReference type="PANTHER" id="PTHR35868">
    <property type="entry name" value="DUF2804 DOMAIN-CONTAINING PROTEIN-RELATED"/>
    <property type="match status" value="1"/>
</dbReference>
<evidence type="ECO:0000313" key="1">
    <source>
        <dbReference type="EMBL" id="MSS57690.1"/>
    </source>
</evidence>
<dbReference type="Proteomes" id="UP000461880">
    <property type="component" value="Unassembled WGS sequence"/>
</dbReference>
<dbReference type="Pfam" id="PF10974">
    <property type="entry name" value="DUF2804"/>
    <property type="match status" value="1"/>
</dbReference>
<organism evidence="1 2">
    <name type="scientific">Stecheria intestinalis</name>
    <dbReference type="NCBI Taxonomy" id="2606630"/>
    <lineage>
        <taxon>Bacteria</taxon>
        <taxon>Bacillati</taxon>
        <taxon>Bacillota</taxon>
        <taxon>Erysipelotrichia</taxon>
        <taxon>Erysipelotrichales</taxon>
        <taxon>Erysipelotrichaceae</taxon>
        <taxon>Stecheria</taxon>
    </lineage>
</organism>
<keyword evidence="2" id="KW-1185">Reference proteome</keyword>
<reference evidence="1 2" key="1">
    <citation type="submission" date="2019-08" db="EMBL/GenBank/DDBJ databases">
        <title>In-depth cultivation of the pig gut microbiome towards novel bacterial diversity and tailored functional studies.</title>
        <authorList>
            <person name="Wylensek D."/>
            <person name="Hitch T.C.A."/>
            <person name="Clavel T."/>
        </authorList>
    </citation>
    <scope>NUCLEOTIDE SEQUENCE [LARGE SCALE GENOMIC DNA]</scope>
    <source>
        <strain evidence="1 2">Oil+RF-744-GAM-WT-6</strain>
    </source>
</reference>
<protein>
    <submittedName>
        <fullName evidence="1">DUF2804 family protein</fullName>
    </submittedName>
</protein>
<dbReference type="EMBL" id="VUMN01000002">
    <property type="protein sequence ID" value="MSS57690.1"/>
    <property type="molecule type" value="Genomic_DNA"/>
</dbReference>
<dbReference type="PANTHER" id="PTHR35868:SF4">
    <property type="entry name" value="DUF2804 DOMAIN-CONTAINING PROTEIN"/>
    <property type="match status" value="1"/>
</dbReference>
<proteinExistence type="predicted"/>
<name>A0A7X2NQR5_9FIRM</name>
<gene>
    <name evidence="1" type="ORF">FYJ51_02055</name>
</gene>
<dbReference type="InterPro" id="IPR021243">
    <property type="entry name" value="DUF2804"/>
</dbReference>
<accession>A0A7X2NQR5</accession>
<evidence type="ECO:0000313" key="2">
    <source>
        <dbReference type="Proteomes" id="UP000461880"/>
    </source>
</evidence>
<dbReference type="RefSeq" id="WP_154502655.1">
    <property type="nucleotide sequence ID" value="NZ_JAQXPC010000092.1"/>
</dbReference>